<dbReference type="PANTHER" id="PTHR11699">
    <property type="entry name" value="ALDEHYDE DEHYDROGENASE-RELATED"/>
    <property type="match status" value="1"/>
</dbReference>
<dbReference type="AlphaFoldDB" id="A0A3S3P980"/>
<sequence>GKKEGAKVEIGGGRLGTKGYYIQPTVFSNVNDEMRIAKEEIFGPVQQILKFKTMEEVIERSNQSHYGLGAGVITPDMNKALTYTQGVQSGSVWINCYDVSGPQVPFGGYKMSGVGRENGEDGLHHYCEIKTVN</sequence>
<dbReference type="Proteomes" id="UP000285301">
    <property type="component" value="Unassembled WGS sequence"/>
</dbReference>
<dbReference type="Pfam" id="PF00171">
    <property type="entry name" value="Aldedh"/>
    <property type="match status" value="1"/>
</dbReference>
<name>A0A3S3P980_9ACAR</name>
<evidence type="ECO:0000313" key="2">
    <source>
        <dbReference type="EMBL" id="RWS03867.1"/>
    </source>
</evidence>
<dbReference type="Gene3D" id="3.40.309.10">
    <property type="entry name" value="Aldehyde Dehydrogenase, Chain A, domain 2"/>
    <property type="match status" value="1"/>
</dbReference>
<dbReference type="SUPFAM" id="SSF53720">
    <property type="entry name" value="ALDH-like"/>
    <property type="match status" value="1"/>
</dbReference>
<dbReference type="InterPro" id="IPR015590">
    <property type="entry name" value="Aldehyde_DH_dom"/>
</dbReference>
<dbReference type="FunFam" id="3.40.605.10:FF:000026">
    <property type="entry name" value="Aldehyde dehydrogenase, putative"/>
    <property type="match status" value="1"/>
</dbReference>
<feature type="non-terminal residue" evidence="2">
    <location>
        <position position="1"/>
    </location>
</feature>
<protein>
    <submittedName>
        <fullName evidence="2">Aldehyde dehydrogenase: cytosolic 2-like protein</fullName>
    </submittedName>
</protein>
<dbReference type="OrthoDB" id="6420157at2759"/>
<feature type="domain" description="Aldehyde dehydrogenase" evidence="1">
    <location>
        <begin position="1"/>
        <end position="132"/>
    </location>
</feature>
<proteinExistence type="predicted"/>
<dbReference type="GO" id="GO:0016620">
    <property type="term" value="F:oxidoreductase activity, acting on the aldehyde or oxo group of donors, NAD or NADP as acceptor"/>
    <property type="evidence" value="ECO:0007669"/>
    <property type="project" value="InterPro"/>
</dbReference>
<reference evidence="2 3" key="1">
    <citation type="journal article" date="2018" name="Gigascience">
        <title>Genomes of trombidid mites reveal novel predicted allergens and laterally-transferred genes associated with secondary metabolism.</title>
        <authorList>
            <person name="Dong X."/>
            <person name="Chaisiri K."/>
            <person name="Xia D."/>
            <person name="Armstrong S.D."/>
            <person name="Fang Y."/>
            <person name="Donnelly M.J."/>
            <person name="Kadowaki T."/>
            <person name="McGarry J.W."/>
            <person name="Darby A.C."/>
            <person name="Makepeace B.L."/>
        </authorList>
    </citation>
    <scope>NUCLEOTIDE SEQUENCE [LARGE SCALE GENOMIC DNA]</scope>
    <source>
        <strain evidence="2">UoL-WK</strain>
    </source>
</reference>
<accession>A0A3S3P980</accession>
<dbReference type="STRING" id="1965070.A0A3S3P980"/>
<evidence type="ECO:0000259" key="1">
    <source>
        <dbReference type="Pfam" id="PF00171"/>
    </source>
</evidence>
<dbReference type="EMBL" id="NCKU01006064">
    <property type="protein sequence ID" value="RWS03867.1"/>
    <property type="molecule type" value="Genomic_DNA"/>
</dbReference>
<dbReference type="InterPro" id="IPR016163">
    <property type="entry name" value="Ald_DH_C"/>
</dbReference>
<keyword evidence="3" id="KW-1185">Reference proteome</keyword>
<gene>
    <name evidence="2" type="ORF">B4U79_01182</name>
</gene>
<evidence type="ECO:0000313" key="3">
    <source>
        <dbReference type="Proteomes" id="UP000285301"/>
    </source>
</evidence>
<dbReference type="InterPro" id="IPR016161">
    <property type="entry name" value="Ald_DH/histidinol_DH"/>
</dbReference>
<dbReference type="Gene3D" id="3.40.605.10">
    <property type="entry name" value="Aldehyde Dehydrogenase, Chain A, domain 1"/>
    <property type="match status" value="1"/>
</dbReference>
<organism evidence="2 3">
    <name type="scientific">Dinothrombium tinctorium</name>
    <dbReference type="NCBI Taxonomy" id="1965070"/>
    <lineage>
        <taxon>Eukaryota</taxon>
        <taxon>Metazoa</taxon>
        <taxon>Ecdysozoa</taxon>
        <taxon>Arthropoda</taxon>
        <taxon>Chelicerata</taxon>
        <taxon>Arachnida</taxon>
        <taxon>Acari</taxon>
        <taxon>Acariformes</taxon>
        <taxon>Trombidiformes</taxon>
        <taxon>Prostigmata</taxon>
        <taxon>Anystina</taxon>
        <taxon>Parasitengona</taxon>
        <taxon>Trombidioidea</taxon>
        <taxon>Trombidiidae</taxon>
        <taxon>Dinothrombium</taxon>
    </lineage>
</organism>
<dbReference type="InterPro" id="IPR016162">
    <property type="entry name" value="Ald_DH_N"/>
</dbReference>
<comment type="caution">
    <text evidence="2">The sequence shown here is derived from an EMBL/GenBank/DDBJ whole genome shotgun (WGS) entry which is preliminary data.</text>
</comment>